<dbReference type="Pfam" id="PF03389">
    <property type="entry name" value="MobA_MobL"/>
    <property type="match status" value="1"/>
</dbReference>
<feature type="region of interest" description="Disordered" evidence="4">
    <location>
        <begin position="205"/>
        <end position="231"/>
    </location>
</feature>
<feature type="compositionally biased region" description="Basic and acidic residues" evidence="4">
    <location>
        <begin position="389"/>
        <end position="401"/>
    </location>
</feature>
<accession>A0A149S2J3</accession>
<dbReference type="EMBL" id="LHZF01000094">
    <property type="protein sequence ID" value="KXV20947.1"/>
    <property type="molecule type" value="Genomic_DNA"/>
</dbReference>
<keyword evidence="2" id="KW-0184">Conjugation</keyword>
<comment type="caution">
    <text evidence="6">The sequence shown here is derived from an EMBL/GenBank/DDBJ whole genome shotgun (WGS) entry which is preliminary data.</text>
</comment>
<name>A0A149S2J3_9PROT</name>
<evidence type="ECO:0000256" key="1">
    <source>
        <dbReference type="ARBA" id="ARBA00010873"/>
    </source>
</evidence>
<protein>
    <submittedName>
        <fullName evidence="6">Conjugal transfer protein TraA</fullName>
    </submittedName>
</protein>
<feature type="coiled-coil region" evidence="3">
    <location>
        <begin position="238"/>
        <end position="333"/>
    </location>
</feature>
<comment type="similarity">
    <text evidence="1">Belongs to the MobA/MobL family.</text>
</comment>
<sequence>MAIFHLSVKTVSRSTGRSAVAAAAYRSGDTLTNERDGRQHNYANRTGIDDSFIIAPAGCEWTHDRSTLWNAAEQAEKRSNSVTAREYVLALPAELDAKERAGLARAFASAVVERYGVAADVALHAPSVGGDDRNYHAHILTTTREVEPGGLGKKTRILDAAKTGGPEIESLRELWAMQCNEALERHQQPARIDHRSYERQGVDEMPTIHLGPTSTAVERKHKAEHERKREPYKPQTFKAQENERRRSLNDHVREMVRELAETVRDVAEKAKSAKKRGIQALLRAVGAKRRDQEIEQARQAAEARRREEERVMAKLEQERRAAKEKALKDAESRKVDMVRQVKRLSPDARERFLATEYPADPFERVVKGCDHPLGTAGLNAEEKAVRAHLKVYQEQEKRQQAERAQAPARGRGRGRGGPSRSRSRDYDNGPSYDSGPDFF</sequence>
<organism evidence="6 7">
    <name type="scientific">Acetobacter malorum</name>
    <dbReference type="NCBI Taxonomy" id="178901"/>
    <lineage>
        <taxon>Bacteria</taxon>
        <taxon>Pseudomonadati</taxon>
        <taxon>Pseudomonadota</taxon>
        <taxon>Alphaproteobacteria</taxon>
        <taxon>Acetobacterales</taxon>
        <taxon>Acetobacteraceae</taxon>
        <taxon>Acetobacter</taxon>
    </lineage>
</organism>
<dbReference type="RefSeq" id="WP_082783729.1">
    <property type="nucleotide sequence ID" value="NZ_LHZF01000094.1"/>
</dbReference>
<dbReference type="Gene3D" id="3.30.930.30">
    <property type="match status" value="1"/>
</dbReference>
<dbReference type="Proteomes" id="UP000075526">
    <property type="component" value="Unassembled WGS sequence"/>
</dbReference>
<feature type="compositionally biased region" description="Basic and acidic residues" evidence="4">
    <location>
        <begin position="217"/>
        <end position="231"/>
    </location>
</feature>
<keyword evidence="3" id="KW-0175">Coiled coil</keyword>
<feature type="region of interest" description="Disordered" evidence="4">
    <location>
        <begin position="389"/>
        <end position="439"/>
    </location>
</feature>
<evidence type="ECO:0000259" key="5">
    <source>
        <dbReference type="Pfam" id="PF03389"/>
    </source>
</evidence>
<evidence type="ECO:0000256" key="4">
    <source>
        <dbReference type="SAM" id="MobiDB-lite"/>
    </source>
</evidence>
<dbReference type="PATRIC" id="fig|178901.13.peg.2836"/>
<feature type="domain" description="MobA/MobL protein" evidence="5">
    <location>
        <begin position="17"/>
        <end position="220"/>
    </location>
</feature>
<evidence type="ECO:0000313" key="7">
    <source>
        <dbReference type="Proteomes" id="UP000075526"/>
    </source>
</evidence>
<gene>
    <name evidence="6" type="ORF">AD933_01055</name>
</gene>
<evidence type="ECO:0000313" key="6">
    <source>
        <dbReference type="EMBL" id="KXV20947.1"/>
    </source>
</evidence>
<proteinExistence type="inferred from homology"/>
<reference evidence="6 7" key="1">
    <citation type="submission" date="2015-06" db="EMBL/GenBank/DDBJ databases">
        <title>Improved classification and identification of acetic acid bacteria using matrix-assisted laser desorption/ionization time-of-flight mass spectrometry; Gluconobacter nephelii and Gluconobacter uchimurae are later heterotypic synonyms of Gluconobacter japonicus and Gluconobacter oxydans, respectively.</title>
        <authorList>
            <person name="Li L."/>
            <person name="Cleenwerck I."/>
            <person name="De Vuyst L."/>
            <person name="Vandamme P."/>
        </authorList>
    </citation>
    <scope>NUCLEOTIDE SEQUENCE [LARGE SCALE GENOMIC DNA]</scope>
    <source>
        <strain evidence="6 7">LMG 1552</strain>
    </source>
</reference>
<evidence type="ECO:0000256" key="2">
    <source>
        <dbReference type="ARBA" id="ARBA00022971"/>
    </source>
</evidence>
<dbReference type="AlphaFoldDB" id="A0A149S2J3"/>
<evidence type="ECO:0000256" key="3">
    <source>
        <dbReference type="SAM" id="Coils"/>
    </source>
</evidence>
<dbReference type="InterPro" id="IPR005053">
    <property type="entry name" value="MobA_MobL"/>
</dbReference>
<dbReference type="NCBIfam" id="NF041496">
    <property type="entry name" value="MobQ"/>
    <property type="match status" value="1"/>
</dbReference>